<feature type="region of interest" description="Disordered" evidence="1">
    <location>
        <begin position="267"/>
        <end position="289"/>
    </location>
</feature>
<evidence type="ECO:0000256" key="1">
    <source>
        <dbReference type="SAM" id="MobiDB-lite"/>
    </source>
</evidence>
<dbReference type="InterPro" id="IPR052997">
    <property type="entry name" value="RRT15-like"/>
</dbReference>
<comment type="caution">
    <text evidence="2">The sequence shown here is derived from an EMBL/GenBank/DDBJ whole genome shotgun (WGS) entry which is preliminary data.</text>
</comment>
<organism evidence="2 3">
    <name type="scientific">Tenebrio molitor</name>
    <name type="common">Yellow mealworm beetle</name>
    <dbReference type="NCBI Taxonomy" id="7067"/>
    <lineage>
        <taxon>Eukaryota</taxon>
        <taxon>Metazoa</taxon>
        <taxon>Ecdysozoa</taxon>
        <taxon>Arthropoda</taxon>
        <taxon>Hexapoda</taxon>
        <taxon>Insecta</taxon>
        <taxon>Pterygota</taxon>
        <taxon>Neoptera</taxon>
        <taxon>Endopterygota</taxon>
        <taxon>Coleoptera</taxon>
        <taxon>Polyphaga</taxon>
        <taxon>Cucujiformia</taxon>
        <taxon>Tenebrionidae</taxon>
        <taxon>Tenebrio</taxon>
    </lineage>
</organism>
<name>A0A8J6LG33_TENMO</name>
<reference evidence="2" key="2">
    <citation type="submission" date="2021-08" db="EMBL/GenBank/DDBJ databases">
        <authorList>
            <person name="Eriksson T."/>
        </authorList>
    </citation>
    <scope>NUCLEOTIDE SEQUENCE</scope>
    <source>
        <strain evidence="2">Stoneville</strain>
        <tissue evidence="2">Whole head</tissue>
    </source>
</reference>
<proteinExistence type="predicted"/>
<accession>A0A8J6LG33</accession>
<gene>
    <name evidence="2" type="ORF">GEV33_004758</name>
</gene>
<dbReference type="EMBL" id="JABDTM020018423">
    <property type="protein sequence ID" value="KAH0818033.1"/>
    <property type="molecule type" value="Genomic_DNA"/>
</dbReference>
<feature type="compositionally biased region" description="Pro residues" evidence="1">
    <location>
        <begin position="211"/>
        <end position="229"/>
    </location>
</feature>
<evidence type="ECO:0008006" key="4">
    <source>
        <dbReference type="Google" id="ProtNLM"/>
    </source>
</evidence>
<dbReference type="PANTHER" id="PTHR33047:SF8">
    <property type="entry name" value="REGULATOR OF RDNA TRANSCRIPTION PROTEIN 15"/>
    <property type="match status" value="1"/>
</dbReference>
<feature type="compositionally biased region" description="Low complexity" evidence="1">
    <location>
        <begin position="114"/>
        <end position="124"/>
    </location>
</feature>
<dbReference type="AlphaFoldDB" id="A0A8J6LG33"/>
<protein>
    <recommendedName>
        <fullName evidence="4">Regulator of rDNA transcription protein 15</fullName>
    </recommendedName>
</protein>
<sequence>MIGRADIEGSKSDVAMNAWPPQASYPCGRAFAVPMRTEHRDQASFCPFALREVSVLAELALGHLRYSLTDVPPQSNSPPGSVLESDHAGALIGARNVRKLGQPTGPHARTYGHGTTPAATPGTPLCALGSRTPGQPPLVSERRTRSASPNSRIPPVRASSELTVEWRPKRTSGHPRGRNRSLAARRFRGRPRHGTELGSYAGRRNADASPRPGPARQPRPASPTSPTRPDPQSQSLSRSYGSNLPTSLTYIILSTRGYSPWRPAADMGTNRRDASTWPSPGFSRSEGKIRTPPQLRASLEYLLLPPRSAPTAAPDGLTASPSALTAATLLLVRASWPTRRSPVRPHMPLTAEYKHDASAPSIFRASNFGRRVLKVPKAIASPIGVSTRSVREHRSQQPSGDGTGTRSDRPSRRTRLPRVER</sequence>
<evidence type="ECO:0000313" key="2">
    <source>
        <dbReference type="EMBL" id="KAH0818033.1"/>
    </source>
</evidence>
<feature type="region of interest" description="Disordered" evidence="1">
    <location>
        <begin position="384"/>
        <end position="421"/>
    </location>
</feature>
<dbReference type="Proteomes" id="UP000719412">
    <property type="component" value="Unassembled WGS sequence"/>
</dbReference>
<feature type="region of interest" description="Disordered" evidence="1">
    <location>
        <begin position="99"/>
        <end position="242"/>
    </location>
</feature>
<evidence type="ECO:0000313" key="3">
    <source>
        <dbReference type="Proteomes" id="UP000719412"/>
    </source>
</evidence>
<feature type="compositionally biased region" description="Basic residues" evidence="1">
    <location>
        <begin position="169"/>
        <end position="192"/>
    </location>
</feature>
<feature type="compositionally biased region" description="Polar residues" evidence="1">
    <location>
        <begin position="232"/>
        <end position="242"/>
    </location>
</feature>
<reference evidence="2" key="1">
    <citation type="journal article" date="2020" name="J Insects Food Feed">
        <title>The yellow mealworm (Tenebrio molitor) genome: a resource for the emerging insects as food and feed industry.</title>
        <authorList>
            <person name="Eriksson T."/>
            <person name="Andere A."/>
            <person name="Kelstrup H."/>
            <person name="Emery V."/>
            <person name="Picard C."/>
        </authorList>
    </citation>
    <scope>NUCLEOTIDE SEQUENCE</scope>
    <source>
        <strain evidence="2">Stoneville</strain>
        <tissue evidence="2">Whole head</tissue>
    </source>
</reference>
<dbReference type="PANTHER" id="PTHR33047">
    <property type="entry name" value="PROTEIN TAR1"/>
    <property type="match status" value="1"/>
</dbReference>
<feature type="compositionally biased region" description="Basic and acidic residues" evidence="1">
    <location>
        <begin position="406"/>
        <end position="421"/>
    </location>
</feature>
<keyword evidence="3" id="KW-1185">Reference proteome</keyword>